<keyword evidence="2" id="KW-1185">Reference proteome</keyword>
<organism evidence="1 2">
    <name type="scientific">Paenibacillus anseongense</name>
    <dbReference type="NCBI Taxonomy" id="2682845"/>
    <lineage>
        <taxon>Bacteria</taxon>
        <taxon>Bacillati</taxon>
        <taxon>Bacillota</taxon>
        <taxon>Bacilli</taxon>
        <taxon>Bacillales</taxon>
        <taxon>Paenibacillaceae</taxon>
        <taxon>Paenibacillus</taxon>
    </lineage>
</organism>
<proteinExistence type="predicted"/>
<comment type="caution">
    <text evidence="1">The sequence shown here is derived from an EMBL/GenBank/DDBJ whole genome shotgun (WGS) entry which is preliminary data.</text>
</comment>
<dbReference type="Proteomes" id="UP000467637">
    <property type="component" value="Unassembled WGS sequence"/>
</dbReference>
<accession>A0ABW9UJN9</accession>
<dbReference type="RefSeq" id="WP_157325847.1">
    <property type="nucleotide sequence ID" value="NZ_WSEM01000034.1"/>
</dbReference>
<name>A0ABW9UJN9_9BACL</name>
<gene>
    <name evidence="1" type="ORF">GON05_33180</name>
</gene>
<reference evidence="1 2" key="1">
    <citation type="submission" date="2019-12" db="EMBL/GenBank/DDBJ databases">
        <authorList>
            <person name="Huq M.A."/>
        </authorList>
    </citation>
    <scope>NUCLEOTIDE SEQUENCE [LARGE SCALE GENOMIC DNA]</scope>
    <source>
        <strain evidence="1 2">MAH-34</strain>
    </source>
</reference>
<protein>
    <submittedName>
        <fullName evidence="1">Uncharacterized protein</fullName>
    </submittedName>
</protein>
<evidence type="ECO:0000313" key="1">
    <source>
        <dbReference type="EMBL" id="MVQ39455.1"/>
    </source>
</evidence>
<sequence length="136" mass="15683">MSEQTCTEYVLVSAPNRAGKEFINLLRTKGIQYYAITNNNYGKKRLEAMGVDRIIMVNTEDVTSWTPPEIRISKVYLFEVSFNLCCRYIQICKDWNPKSIHVITKRGNARVTYRALGADHFTYINNNQEASLLLLP</sequence>
<evidence type="ECO:0000313" key="2">
    <source>
        <dbReference type="Proteomes" id="UP000467637"/>
    </source>
</evidence>
<dbReference type="EMBL" id="WSEM01000034">
    <property type="protein sequence ID" value="MVQ39455.1"/>
    <property type="molecule type" value="Genomic_DNA"/>
</dbReference>